<dbReference type="InterPro" id="IPR047666">
    <property type="entry name" value="ANR_neg_reg"/>
</dbReference>
<dbReference type="Pfam" id="PF06069">
    <property type="entry name" value="PerC"/>
    <property type="match status" value="1"/>
</dbReference>
<evidence type="ECO:0000256" key="1">
    <source>
        <dbReference type="SAM" id="MobiDB-lite"/>
    </source>
</evidence>
<feature type="region of interest" description="Disordered" evidence="1">
    <location>
        <begin position="88"/>
        <end position="108"/>
    </location>
</feature>
<protein>
    <submittedName>
        <fullName evidence="2">ANR family transcriptional regulator</fullName>
    </submittedName>
</protein>
<dbReference type="InterPro" id="IPR024684">
    <property type="entry name" value="Tscrpt_act_PerC/SfV_Orf40"/>
</dbReference>
<dbReference type="AlphaFoldDB" id="A0A612H897"/>
<sequence length="108" mass="12481">MIYDEKAEKLEQAGLYRRAAAHWLTVLDNCRDGLSREWVTRRRLWCLQQAETPPPLTDTFGDVRKAATELQKSMGIWQPDGNAFRKIKKHSSKEQAVLRGVKSRPKTD</sequence>
<reference evidence="2" key="1">
    <citation type="submission" date="2019-09" db="EMBL/GenBank/DDBJ databases">
        <authorList>
            <consortium name="GenomeTrakr network: Whole genome sequencing for foodborne pathogen traceback"/>
        </authorList>
    </citation>
    <scope>NUCLEOTIDE SEQUENCE</scope>
    <source>
        <strain evidence="2">AUSMDU00020873</strain>
    </source>
</reference>
<accession>A0A612H897</accession>
<evidence type="ECO:0000313" key="2">
    <source>
        <dbReference type="EMBL" id="ECW0107990.1"/>
    </source>
</evidence>
<gene>
    <name evidence="2" type="ORF">F3Q63_12395</name>
</gene>
<proteinExistence type="predicted"/>
<dbReference type="NCBIfam" id="NF033650">
    <property type="entry name" value="ANR_neg_reg"/>
    <property type="match status" value="1"/>
</dbReference>
<comment type="caution">
    <text evidence="2">The sequence shown here is derived from an EMBL/GenBank/DDBJ whole genome shotgun (WGS) entry which is preliminary data.</text>
</comment>
<name>A0A612H897_SALET</name>
<dbReference type="EMBL" id="AAKVAS010000012">
    <property type="protein sequence ID" value="ECW0107990.1"/>
    <property type="molecule type" value="Genomic_DNA"/>
</dbReference>
<organism evidence="2">
    <name type="scientific">Salmonella enterica I</name>
    <dbReference type="NCBI Taxonomy" id="59201"/>
    <lineage>
        <taxon>Bacteria</taxon>
        <taxon>Pseudomonadati</taxon>
        <taxon>Pseudomonadota</taxon>
        <taxon>Gammaproteobacteria</taxon>
        <taxon>Enterobacterales</taxon>
        <taxon>Enterobacteriaceae</taxon>
        <taxon>Salmonella</taxon>
    </lineage>
</organism>